<dbReference type="OrthoDB" id="4379468at2"/>
<dbReference type="AlphaFoldDB" id="A0A5C5UDP9"/>
<dbReference type="InterPro" id="IPR027417">
    <property type="entry name" value="P-loop_NTPase"/>
</dbReference>
<evidence type="ECO:0000313" key="2">
    <source>
        <dbReference type="EMBL" id="TWT24166.1"/>
    </source>
</evidence>
<keyword evidence="3" id="KW-1185">Reference proteome</keyword>
<dbReference type="RefSeq" id="WP_146324777.1">
    <property type="nucleotide sequence ID" value="NZ_BAABLR010000022.1"/>
</dbReference>
<dbReference type="SUPFAM" id="SSF52540">
    <property type="entry name" value="P-loop containing nucleoside triphosphate hydrolases"/>
    <property type="match status" value="1"/>
</dbReference>
<dbReference type="InterPro" id="IPR045063">
    <property type="entry name" value="Dynamin_N"/>
</dbReference>
<name>A0A5C5UDP9_9CORY</name>
<evidence type="ECO:0000259" key="1">
    <source>
        <dbReference type="Pfam" id="PF00350"/>
    </source>
</evidence>
<dbReference type="Gene3D" id="3.40.50.300">
    <property type="entry name" value="P-loop containing nucleotide triphosphate hydrolases"/>
    <property type="match status" value="1"/>
</dbReference>
<evidence type="ECO:0000313" key="3">
    <source>
        <dbReference type="Proteomes" id="UP000320791"/>
    </source>
</evidence>
<dbReference type="Proteomes" id="UP000320791">
    <property type="component" value="Unassembled WGS sequence"/>
</dbReference>
<comment type="caution">
    <text evidence="2">The sequence shown here is derived from an EMBL/GenBank/DDBJ whole genome shotgun (WGS) entry which is preliminary data.</text>
</comment>
<dbReference type="PRINTS" id="PR00195">
    <property type="entry name" value="DYNAMIN"/>
</dbReference>
<dbReference type="Pfam" id="PF00350">
    <property type="entry name" value="Dynamin_N"/>
    <property type="match status" value="1"/>
</dbReference>
<reference evidence="2 3" key="1">
    <citation type="submission" date="2019-08" db="EMBL/GenBank/DDBJ databases">
        <authorList>
            <person name="Lei W."/>
        </authorList>
    </citation>
    <scope>NUCLEOTIDE SEQUENCE [LARGE SCALE GENOMIC DNA]</scope>
    <source>
        <strain evidence="2 3">CCUG 58627</strain>
    </source>
</reference>
<protein>
    <submittedName>
        <fullName evidence="2">GTPase</fullName>
    </submittedName>
</protein>
<accession>A0A5C5UDP9</accession>
<sequence>MDAMSTALYQALDYLGSLSPELHQESLRIRSTLEAPPRIVVVGRLKSGKSTLVNALIGAPVAETAALEATNVVTVFQYGAPDRAEAILLDGQRLPINIQRGQVAELPAPVEKISYIHRWMPTASIRDFSLIDTPGLATLTVENEERTRRILIDGFEQTKAMSVDADAAVFLFDATPRMDEVKFLKDLGFTSLNTLGVLSRADSFGEGALGERDPLEHAYEHSQTLAAQLRGSVLTVIPVAGLLAETSHTGAITEYDARGLAHLANATEFDLIKMISSDAEEDLQRDSCQRIVRLIGEYGLFRARNVARRGASELNEWATAKSGVPQLRNLLVTRFGEFATTHRAGRIVSEIEGLAFKMQPKDLILNLVSTMRTDPRLINAFLLLDLKAVQEANPRALIIDEIKQLIIGYTLQEKLGLAQQASMQEVMGAAQQKMQWAHNESLSALTAAEDAALVTLGRAYSELMRVAQYYSQQG</sequence>
<feature type="domain" description="Dynamin N-terminal" evidence="1">
    <location>
        <begin position="39"/>
        <end position="183"/>
    </location>
</feature>
<gene>
    <name evidence="2" type="ORF">FRX94_08920</name>
</gene>
<organism evidence="2 3">
    <name type="scientific">Corynebacterium canis</name>
    <dbReference type="NCBI Taxonomy" id="679663"/>
    <lineage>
        <taxon>Bacteria</taxon>
        <taxon>Bacillati</taxon>
        <taxon>Actinomycetota</taxon>
        <taxon>Actinomycetes</taxon>
        <taxon>Mycobacteriales</taxon>
        <taxon>Corynebacteriaceae</taxon>
        <taxon>Corynebacterium</taxon>
    </lineage>
</organism>
<dbReference type="InterPro" id="IPR022812">
    <property type="entry name" value="Dynamin"/>
</dbReference>
<dbReference type="EMBL" id="VOHM01000019">
    <property type="protein sequence ID" value="TWT24166.1"/>
    <property type="molecule type" value="Genomic_DNA"/>
</dbReference>
<proteinExistence type="predicted"/>